<dbReference type="InterPro" id="IPR025906">
    <property type="entry name" value="YjfB_motility"/>
</dbReference>
<protein>
    <recommendedName>
        <fullName evidence="3">Motility protein</fullName>
    </recommendedName>
</protein>
<evidence type="ECO:0008006" key="3">
    <source>
        <dbReference type="Google" id="ProtNLM"/>
    </source>
</evidence>
<sequence>MNDCILYAKIGNESEIGFMDITGLDAALSTVSAYDIGSSTSPVTLQEDIGVAMLGKSLDMTQALGAGMVQMMENSVTPYLGSNIDLYI</sequence>
<dbReference type="Pfam" id="PF14070">
    <property type="entry name" value="YjfB_motility"/>
    <property type="match status" value="1"/>
</dbReference>
<evidence type="ECO:0000313" key="1">
    <source>
        <dbReference type="EMBL" id="EEG95323.1"/>
    </source>
</evidence>
<comment type="caution">
    <text evidence="1">The sequence shown here is derived from an EMBL/GenBank/DDBJ whole genome shotgun (WGS) entry which is preliminary data.</text>
</comment>
<reference evidence="1 2" key="2">
    <citation type="submission" date="2009-03" db="EMBL/GenBank/DDBJ databases">
        <title>Draft genome sequence of Roseburia inulinivorans (DSM 16841).</title>
        <authorList>
            <person name="Sudarsanam P."/>
            <person name="Ley R."/>
            <person name="Guruge J."/>
            <person name="Turnbaugh P.J."/>
            <person name="Mahowald M."/>
            <person name="Liep D."/>
            <person name="Gordon J."/>
        </authorList>
    </citation>
    <scope>NUCLEOTIDE SEQUENCE [LARGE SCALE GENOMIC DNA]</scope>
    <source>
        <strain evidence="1 2">DSM 16841</strain>
    </source>
</reference>
<name>C0FQ10_9FIRM</name>
<reference evidence="1 2" key="1">
    <citation type="submission" date="2009-02" db="EMBL/GenBank/DDBJ databases">
        <authorList>
            <person name="Fulton L."/>
            <person name="Clifton S."/>
            <person name="Fulton B."/>
            <person name="Xu J."/>
            <person name="Minx P."/>
            <person name="Pepin K.H."/>
            <person name="Johnson M."/>
            <person name="Bhonagiri V."/>
            <person name="Nash W.E."/>
            <person name="Mardis E.R."/>
            <person name="Wilson R.K."/>
        </authorList>
    </citation>
    <scope>NUCLEOTIDE SEQUENCE [LARGE SCALE GENOMIC DNA]</scope>
    <source>
        <strain evidence="1 2">DSM 16841</strain>
    </source>
</reference>
<gene>
    <name evidence="1" type="ORF">ROSEINA2194_00814</name>
</gene>
<evidence type="ECO:0000313" key="2">
    <source>
        <dbReference type="Proteomes" id="UP000003561"/>
    </source>
</evidence>
<dbReference type="Proteomes" id="UP000003561">
    <property type="component" value="Unassembled WGS sequence"/>
</dbReference>
<proteinExistence type="predicted"/>
<accession>C0FQ10</accession>
<organism evidence="1 2">
    <name type="scientific">Roseburia inulinivorans DSM 16841</name>
    <dbReference type="NCBI Taxonomy" id="622312"/>
    <lineage>
        <taxon>Bacteria</taxon>
        <taxon>Bacillati</taxon>
        <taxon>Bacillota</taxon>
        <taxon>Clostridia</taxon>
        <taxon>Lachnospirales</taxon>
        <taxon>Lachnospiraceae</taxon>
        <taxon>Roseburia</taxon>
    </lineage>
</organism>
<dbReference type="EMBL" id="ACFY01000037">
    <property type="protein sequence ID" value="EEG95323.1"/>
    <property type="molecule type" value="Genomic_DNA"/>
</dbReference>
<dbReference type="AlphaFoldDB" id="C0FQ10"/>